<evidence type="ECO:0000256" key="1">
    <source>
        <dbReference type="SAM" id="MobiDB-lite"/>
    </source>
</evidence>
<accession>A0A8J3BU04</accession>
<feature type="region of interest" description="Disordered" evidence="1">
    <location>
        <begin position="214"/>
        <end position="244"/>
    </location>
</feature>
<proteinExistence type="predicted"/>
<dbReference type="Gene3D" id="3.90.550.10">
    <property type="entry name" value="Spore Coat Polysaccharide Biosynthesis Protein SpsA, Chain A"/>
    <property type="match status" value="1"/>
</dbReference>
<feature type="compositionally biased region" description="Low complexity" evidence="1">
    <location>
        <begin position="192"/>
        <end position="202"/>
    </location>
</feature>
<organism evidence="2 3">
    <name type="scientific">Pilimelia terevasa</name>
    <dbReference type="NCBI Taxonomy" id="53372"/>
    <lineage>
        <taxon>Bacteria</taxon>
        <taxon>Bacillati</taxon>
        <taxon>Actinomycetota</taxon>
        <taxon>Actinomycetes</taxon>
        <taxon>Micromonosporales</taxon>
        <taxon>Micromonosporaceae</taxon>
        <taxon>Pilimelia</taxon>
    </lineage>
</organism>
<feature type="compositionally biased region" description="Basic residues" evidence="1">
    <location>
        <begin position="179"/>
        <end position="191"/>
    </location>
</feature>
<dbReference type="Proteomes" id="UP000662200">
    <property type="component" value="Unassembled WGS sequence"/>
</dbReference>
<dbReference type="AlphaFoldDB" id="A0A8J3BU04"/>
<dbReference type="SUPFAM" id="SSF53448">
    <property type="entry name" value="Nucleotide-diphospho-sugar transferases"/>
    <property type="match status" value="1"/>
</dbReference>
<reference evidence="2" key="2">
    <citation type="submission" date="2020-09" db="EMBL/GenBank/DDBJ databases">
        <authorList>
            <person name="Sun Q."/>
            <person name="Ohkuma M."/>
        </authorList>
    </citation>
    <scope>NUCLEOTIDE SEQUENCE</scope>
    <source>
        <strain evidence="2">JCM 3091</strain>
    </source>
</reference>
<protein>
    <submittedName>
        <fullName evidence="2">Uncharacterized protein</fullName>
    </submittedName>
</protein>
<keyword evidence="3" id="KW-1185">Reference proteome</keyword>
<feature type="region of interest" description="Disordered" evidence="1">
    <location>
        <begin position="161"/>
        <end position="202"/>
    </location>
</feature>
<sequence>MVIADDDVRYTPDQLVRLDALLHDHDLVRPQNYFSPLPWHAWWDTGRTLDNRGLGGEDVPGTLAVRRETFTAMGGYDGDVLFENLELIRTVRAHGGQDRNAPDIHVARNPPTTGRFWSRRVRQAYDDHARPARPGAALAVLPGIGCAVASGARASCWSASGRCSPRPSGAAAGPVAPRSSRRWRRSRRRSGRPSGRCAPGRPSACAWSAAASGTPATACRSPPTASASAGRTGGTPPGPRADTPPCLMCPGFPEVC</sequence>
<dbReference type="InterPro" id="IPR029044">
    <property type="entry name" value="Nucleotide-diphossugar_trans"/>
</dbReference>
<comment type="caution">
    <text evidence="2">The sequence shown here is derived from an EMBL/GenBank/DDBJ whole genome shotgun (WGS) entry which is preliminary data.</text>
</comment>
<name>A0A8J3BU04_9ACTN</name>
<evidence type="ECO:0000313" key="2">
    <source>
        <dbReference type="EMBL" id="GGK43661.1"/>
    </source>
</evidence>
<evidence type="ECO:0000313" key="3">
    <source>
        <dbReference type="Proteomes" id="UP000662200"/>
    </source>
</evidence>
<gene>
    <name evidence="2" type="ORF">GCM10010124_40550</name>
</gene>
<dbReference type="EMBL" id="BMQC01000026">
    <property type="protein sequence ID" value="GGK43661.1"/>
    <property type="molecule type" value="Genomic_DNA"/>
</dbReference>
<reference evidence="2" key="1">
    <citation type="journal article" date="2014" name="Int. J. Syst. Evol. Microbiol.">
        <title>Complete genome sequence of Corynebacterium casei LMG S-19264T (=DSM 44701T), isolated from a smear-ripened cheese.</title>
        <authorList>
            <consortium name="US DOE Joint Genome Institute (JGI-PGF)"/>
            <person name="Walter F."/>
            <person name="Albersmeier A."/>
            <person name="Kalinowski J."/>
            <person name="Ruckert C."/>
        </authorList>
    </citation>
    <scope>NUCLEOTIDE SEQUENCE</scope>
    <source>
        <strain evidence="2">JCM 3091</strain>
    </source>
</reference>